<dbReference type="AlphaFoldDB" id="A0ABD4Z446"/>
<protein>
    <recommendedName>
        <fullName evidence="3">DNA-directed RNA polymerase</fullName>
    </recommendedName>
</protein>
<reference evidence="1 2" key="1">
    <citation type="submission" date="2023-05" db="EMBL/GenBank/DDBJ databases">
        <title>A new hyperthermophilic archaea 'Ignisphaera cupida' sp. nov. and description of the family 'Ignisphaeraceae' fam. nov.</title>
        <authorList>
            <person name="Podosokorskaya O.A."/>
            <person name="Elcheninov A.G."/>
            <person name="Klukina A."/>
            <person name="Merkel A.Y."/>
        </authorList>
    </citation>
    <scope>NUCLEOTIDE SEQUENCE [LARGE SCALE GENOMIC DNA]</scope>
    <source>
        <strain evidence="1 2">4213-co</strain>
    </source>
</reference>
<evidence type="ECO:0000313" key="1">
    <source>
        <dbReference type="EMBL" id="MDK6027974.1"/>
    </source>
</evidence>
<dbReference type="EMBL" id="JASNVW010000001">
    <property type="protein sequence ID" value="MDK6027974.1"/>
    <property type="molecule type" value="Genomic_DNA"/>
</dbReference>
<proteinExistence type="predicted"/>
<dbReference type="Proteomes" id="UP001529235">
    <property type="component" value="Unassembled WGS sequence"/>
</dbReference>
<accession>A0ABD4Z446</accession>
<dbReference type="RefSeq" id="WP_285272952.1">
    <property type="nucleotide sequence ID" value="NZ_JASNVW010000001.1"/>
</dbReference>
<keyword evidence="2" id="KW-1185">Reference proteome</keyword>
<name>A0ABD4Z446_9CREN</name>
<evidence type="ECO:0000313" key="2">
    <source>
        <dbReference type="Proteomes" id="UP001529235"/>
    </source>
</evidence>
<evidence type="ECO:0008006" key="3">
    <source>
        <dbReference type="Google" id="ProtNLM"/>
    </source>
</evidence>
<organism evidence="1 2">
    <name type="scientific">Ignisphaera cupida</name>
    <dbReference type="NCBI Taxonomy" id="3050454"/>
    <lineage>
        <taxon>Archaea</taxon>
        <taxon>Thermoproteota</taxon>
        <taxon>Thermoprotei</taxon>
        <taxon>Desulfurococcales</taxon>
        <taxon>Desulfurococcaceae</taxon>
        <taxon>Ignisphaera</taxon>
    </lineage>
</organism>
<comment type="caution">
    <text evidence="1">The sequence shown here is derived from an EMBL/GenBank/DDBJ whole genome shotgun (WGS) entry which is preliminary data.</text>
</comment>
<sequence>MSSKGVKRVNVFLLLSDEQYLELIVKELRDICRENSCTFGTHPSKTVKRFYYIDVVPFIDIETVKKRVEDVLNKLSTAISWHKIEVIEVK</sequence>
<gene>
    <name evidence="1" type="ORF">QPL79_01155</name>
</gene>